<dbReference type="GO" id="GO:0005125">
    <property type="term" value="F:cytokine activity"/>
    <property type="evidence" value="ECO:0007669"/>
    <property type="project" value="UniProtKB-KW"/>
</dbReference>
<keyword evidence="8" id="KW-1015">Disulfide bond</keyword>
<dbReference type="GO" id="GO:0005615">
    <property type="term" value="C:extracellular space"/>
    <property type="evidence" value="ECO:0007669"/>
    <property type="project" value="UniProtKB-KW"/>
</dbReference>
<evidence type="ECO:0000313" key="11">
    <source>
        <dbReference type="Proteomes" id="UP000694546"/>
    </source>
</evidence>
<dbReference type="InterPro" id="IPR029364">
    <property type="entry name" value="ALKL1/2"/>
</dbReference>
<name>A0A8C4ZFM8_GADMO</name>
<dbReference type="KEGG" id="gmh:115534442"/>
<evidence type="ECO:0008006" key="12">
    <source>
        <dbReference type="Google" id="ProtNLM"/>
    </source>
</evidence>
<evidence type="ECO:0000313" key="10">
    <source>
        <dbReference type="Ensembl" id="ENSGMOP00000013885.2"/>
    </source>
</evidence>
<comment type="similarity">
    <text evidence="9">Belongs to the ALKAL family.</text>
</comment>
<dbReference type="GO" id="GO:0070374">
    <property type="term" value="P:positive regulation of ERK1 and ERK2 cascade"/>
    <property type="evidence" value="ECO:0007669"/>
    <property type="project" value="TreeGrafter"/>
</dbReference>
<evidence type="ECO:0000256" key="1">
    <source>
        <dbReference type="ARBA" id="ARBA00004236"/>
    </source>
</evidence>
<comment type="subcellular location">
    <subcellularLocation>
        <location evidence="1">Cell membrane</location>
    </subcellularLocation>
    <subcellularLocation>
        <location evidence="2">Secreted</location>
    </subcellularLocation>
</comment>
<evidence type="ECO:0000256" key="8">
    <source>
        <dbReference type="ARBA" id="ARBA00023157"/>
    </source>
</evidence>
<dbReference type="GO" id="GO:0030298">
    <property type="term" value="F:receptor signaling protein tyrosine kinase activator activity"/>
    <property type="evidence" value="ECO:0007669"/>
    <property type="project" value="InterPro"/>
</dbReference>
<keyword evidence="5" id="KW-0964">Secreted</keyword>
<dbReference type="GO" id="GO:0005886">
    <property type="term" value="C:plasma membrane"/>
    <property type="evidence" value="ECO:0007669"/>
    <property type="project" value="UniProtKB-SubCell"/>
</dbReference>
<dbReference type="AlphaFoldDB" id="A0A8C4ZFM8"/>
<evidence type="ECO:0000256" key="6">
    <source>
        <dbReference type="ARBA" id="ARBA00022729"/>
    </source>
</evidence>
<dbReference type="OMA" id="PMCLEDK"/>
<evidence type="ECO:0000256" key="5">
    <source>
        <dbReference type="ARBA" id="ARBA00022525"/>
    </source>
</evidence>
<organism evidence="10 11">
    <name type="scientific">Gadus morhua</name>
    <name type="common">Atlantic cod</name>
    <dbReference type="NCBI Taxonomy" id="8049"/>
    <lineage>
        <taxon>Eukaryota</taxon>
        <taxon>Metazoa</taxon>
        <taxon>Chordata</taxon>
        <taxon>Craniata</taxon>
        <taxon>Vertebrata</taxon>
        <taxon>Euteleostomi</taxon>
        <taxon>Actinopterygii</taxon>
        <taxon>Neopterygii</taxon>
        <taxon>Teleostei</taxon>
        <taxon>Neoteleostei</taxon>
        <taxon>Acanthomorphata</taxon>
        <taxon>Zeiogadaria</taxon>
        <taxon>Gadariae</taxon>
        <taxon>Gadiformes</taxon>
        <taxon>Gadoidei</taxon>
        <taxon>Gadidae</taxon>
        <taxon>Gadus</taxon>
    </lineage>
</organism>
<evidence type="ECO:0000256" key="2">
    <source>
        <dbReference type="ARBA" id="ARBA00004613"/>
    </source>
</evidence>
<keyword evidence="6" id="KW-0732">Signal</keyword>
<evidence type="ECO:0000256" key="7">
    <source>
        <dbReference type="ARBA" id="ARBA00023136"/>
    </source>
</evidence>
<dbReference type="Proteomes" id="UP000694546">
    <property type="component" value="Chromosome 21"/>
</dbReference>
<dbReference type="PANTHER" id="PTHR28676:SF2">
    <property type="entry name" value="ALK AND LTK LIGAND 2"/>
    <property type="match status" value="1"/>
</dbReference>
<dbReference type="PANTHER" id="PTHR28676">
    <property type="entry name" value="ALK AND LTK LIGAND 2-RELATED"/>
    <property type="match status" value="1"/>
</dbReference>
<dbReference type="GO" id="GO:0030971">
    <property type="term" value="F:receptor tyrosine kinase binding"/>
    <property type="evidence" value="ECO:0007669"/>
    <property type="project" value="InterPro"/>
</dbReference>
<keyword evidence="11" id="KW-1185">Reference proteome</keyword>
<dbReference type="GO" id="GO:0070378">
    <property type="term" value="P:positive regulation of ERK5 cascade"/>
    <property type="evidence" value="ECO:0007669"/>
    <property type="project" value="TreeGrafter"/>
</dbReference>
<dbReference type="GeneTree" id="ENSGT00940000159969"/>
<dbReference type="CTD" id="101886413"/>
<reference evidence="10" key="1">
    <citation type="submission" date="2025-08" db="UniProtKB">
        <authorList>
            <consortium name="Ensembl"/>
        </authorList>
    </citation>
    <scope>IDENTIFICATION</scope>
</reference>
<dbReference type="Pfam" id="PF15129">
    <property type="entry name" value="ALKL1_2"/>
    <property type="match status" value="1"/>
</dbReference>
<accession>A0A8C4ZFM8</accession>
<keyword evidence="7" id="KW-0472">Membrane</keyword>
<evidence type="ECO:0000256" key="9">
    <source>
        <dbReference type="ARBA" id="ARBA00033741"/>
    </source>
</evidence>
<keyword evidence="3" id="KW-1003">Cell membrane</keyword>
<evidence type="ECO:0000256" key="3">
    <source>
        <dbReference type="ARBA" id="ARBA00022475"/>
    </source>
</evidence>
<proteinExistence type="inferred from homology"/>
<evidence type="ECO:0000256" key="4">
    <source>
        <dbReference type="ARBA" id="ARBA00022514"/>
    </source>
</evidence>
<sequence>KKEKFIQHLTGPLYFSPKCRKHVYRLYHSTRDCTTPTYFKRCARLLRRLAGSPQCTDG</sequence>
<protein>
    <recommendedName>
        <fullName evidence="12">ALK and LTK ligand 2</fullName>
    </recommendedName>
</protein>
<reference evidence="10" key="2">
    <citation type="submission" date="2025-09" db="UniProtKB">
        <authorList>
            <consortium name="Ensembl"/>
        </authorList>
    </citation>
    <scope>IDENTIFICATION</scope>
</reference>
<dbReference type="Ensembl" id="ENSGMOT00000014247.2">
    <property type="protein sequence ID" value="ENSGMOP00000013885.2"/>
    <property type="gene ID" value="ENSGMOG00000012987.2"/>
</dbReference>
<keyword evidence="4" id="KW-0202">Cytokine</keyword>